<evidence type="ECO:0000313" key="5">
    <source>
        <dbReference type="Proteomes" id="UP000007029"/>
    </source>
</evidence>
<keyword evidence="2" id="KW-0238">DNA-binding</keyword>
<dbReference type="GO" id="GO:0003677">
    <property type="term" value="F:DNA binding"/>
    <property type="evidence" value="ECO:0007669"/>
    <property type="project" value="UniProtKB-UniRule"/>
</dbReference>
<dbReference type="Pfam" id="PF04014">
    <property type="entry name" value="MazE_antitoxin"/>
    <property type="match status" value="1"/>
</dbReference>
<feature type="domain" description="SpoVT-AbrB" evidence="3">
    <location>
        <begin position="5"/>
        <end position="46"/>
    </location>
</feature>
<gene>
    <name evidence="4" type="primary">vagC</name>
    <name evidence="4" type="ordered locus">RD1_A0025</name>
</gene>
<reference evidence="4 5" key="1">
    <citation type="journal article" date="2007" name="J. Bacteriol.">
        <title>The complete genome sequence of Roseobacter denitrificans reveals a mixotrophic rather than photosynthetic metabolism.</title>
        <authorList>
            <person name="Swingley W.D."/>
            <person name="Sadekar S."/>
            <person name="Mastrian S.D."/>
            <person name="Matthies H.J."/>
            <person name="Hao J."/>
            <person name="Ramos H."/>
            <person name="Acharya C.R."/>
            <person name="Conrad A.L."/>
            <person name="Taylor H.L."/>
            <person name="Dejesa L.C."/>
            <person name="Shah M.K."/>
            <person name="O'huallachain M.E."/>
            <person name="Lince M.T."/>
            <person name="Blankenship R.E."/>
            <person name="Beatty J.T."/>
            <person name="Touchman J.W."/>
        </authorList>
    </citation>
    <scope>NUCLEOTIDE SEQUENCE [LARGE SCALE GENOMIC DNA]</scope>
    <source>
        <strain evidence="5">ATCC 33942 / OCh 114</strain>
        <plasmid evidence="4 5">pTB1</plasmid>
    </source>
</reference>
<dbReference type="HOGENOM" id="CLU_162018_5_1_5"/>
<dbReference type="KEGG" id="rde:RD1_A0025"/>
<dbReference type="PANTHER" id="PTHR37550:SF1">
    <property type="entry name" value="SSL1300 PROTEIN"/>
    <property type="match status" value="1"/>
</dbReference>
<keyword evidence="4" id="KW-0614">Plasmid</keyword>
<evidence type="ECO:0000256" key="1">
    <source>
        <dbReference type="ARBA" id="ARBA00007924"/>
    </source>
</evidence>
<dbReference type="SUPFAM" id="SSF89447">
    <property type="entry name" value="AbrB/MazE/MraZ-like"/>
    <property type="match status" value="1"/>
</dbReference>
<organism evidence="4 5">
    <name type="scientific">Roseobacter denitrificans (strain ATCC 33942 / OCh 114)</name>
    <name type="common">Erythrobacter sp. (strain OCh 114)</name>
    <name type="synonym">Roseobacter denitrificans</name>
    <dbReference type="NCBI Taxonomy" id="375451"/>
    <lineage>
        <taxon>Bacteria</taxon>
        <taxon>Pseudomonadati</taxon>
        <taxon>Pseudomonadota</taxon>
        <taxon>Alphaproteobacteria</taxon>
        <taxon>Rhodobacterales</taxon>
        <taxon>Roseobacteraceae</taxon>
        <taxon>Roseobacter</taxon>
    </lineage>
</organism>
<dbReference type="EMBL" id="CP000464">
    <property type="protein sequence ID" value="ABI93327.1"/>
    <property type="molecule type" value="Genomic_DNA"/>
</dbReference>
<dbReference type="PROSITE" id="PS51740">
    <property type="entry name" value="SPOVT_ABRB"/>
    <property type="match status" value="1"/>
</dbReference>
<dbReference type="RefSeq" id="WP_011655383.1">
    <property type="nucleotide sequence ID" value="NC_008386.1"/>
</dbReference>
<geneLocation type="plasmid" evidence="4 5">
    <name>pTB1</name>
</geneLocation>
<dbReference type="NCBIfam" id="NF040493">
    <property type="entry name" value="TA_anti_VapB"/>
    <property type="match status" value="1"/>
</dbReference>
<dbReference type="AlphaFoldDB" id="Q07GS2"/>
<evidence type="ECO:0000313" key="4">
    <source>
        <dbReference type="EMBL" id="ABI93327.1"/>
    </source>
</evidence>
<evidence type="ECO:0000259" key="3">
    <source>
        <dbReference type="PROSITE" id="PS51740"/>
    </source>
</evidence>
<proteinExistence type="inferred from homology"/>
<accession>Q07GS2</accession>
<evidence type="ECO:0000256" key="2">
    <source>
        <dbReference type="PROSITE-ProRule" id="PRU01076"/>
    </source>
</evidence>
<dbReference type="InterPro" id="IPR051734">
    <property type="entry name" value="VapB_TA_antitoxins"/>
</dbReference>
<dbReference type="OrthoDB" id="7173678at2"/>
<dbReference type="PANTHER" id="PTHR37550">
    <property type="entry name" value="ANTITOXIN VAPB1"/>
    <property type="match status" value="1"/>
</dbReference>
<protein>
    <submittedName>
        <fullName evidence="4">Virulence associated protein, putative</fullName>
    </submittedName>
</protein>
<keyword evidence="5" id="KW-1185">Reference proteome</keyword>
<dbReference type="InterPro" id="IPR047976">
    <property type="entry name" value="Anti_VapB2-like"/>
</dbReference>
<dbReference type="Gene3D" id="2.10.260.10">
    <property type="match status" value="1"/>
</dbReference>
<dbReference type="InterPro" id="IPR037914">
    <property type="entry name" value="SpoVT-AbrB_sf"/>
</dbReference>
<dbReference type="InterPro" id="IPR007159">
    <property type="entry name" value="SpoVT-AbrB_dom"/>
</dbReference>
<sequence length="76" mass="8555">MTAIAKLFTNGRSQAVRIPKDFAFHGIDEVSVRKIGNKLVLEPIRKTWTSLADEEPAAADFMAERPDLLNPDRVKF</sequence>
<name>Q07GS2_ROSDO</name>
<comment type="similarity">
    <text evidence="1">Belongs to the VapB family.</text>
</comment>
<dbReference type="Proteomes" id="UP000007029">
    <property type="component" value="Plasmid pTB1"/>
</dbReference>
<dbReference type="SMART" id="SM00966">
    <property type="entry name" value="SpoVT_AbrB"/>
    <property type="match status" value="1"/>
</dbReference>